<dbReference type="PANTHER" id="PTHR45654:SF49">
    <property type="entry name" value="HOMEOBOX LEUCINE ZIPPER PROTEIN"/>
    <property type="match status" value="1"/>
</dbReference>
<keyword evidence="2" id="KW-0238">DNA-binding</keyword>
<dbReference type="Proteomes" id="UP000265520">
    <property type="component" value="Unassembled WGS sequence"/>
</dbReference>
<dbReference type="PANTHER" id="PTHR45654">
    <property type="entry name" value="HOMEOBOX-LEUCINE ZIPPER PROTEIN MERISTEM L1"/>
    <property type="match status" value="1"/>
</dbReference>
<keyword evidence="3" id="KW-1185">Reference proteome</keyword>
<dbReference type="InterPro" id="IPR042160">
    <property type="entry name" value="HD-Zip_IV"/>
</dbReference>
<keyword evidence="2" id="KW-0371">Homeobox</keyword>
<dbReference type="PROSITE" id="PS50848">
    <property type="entry name" value="START"/>
    <property type="match status" value="1"/>
</dbReference>
<evidence type="ECO:0000313" key="2">
    <source>
        <dbReference type="EMBL" id="MCI51157.1"/>
    </source>
</evidence>
<accession>A0A392SRX2</accession>
<comment type="caution">
    <text evidence="2">The sequence shown here is derived from an EMBL/GenBank/DDBJ whole genome shotgun (WGS) entry which is preliminary data.</text>
</comment>
<name>A0A392SRX2_9FABA</name>
<dbReference type="AlphaFoldDB" id="A0A392SRX2"/>
<dbReference type="EMBL" id="LXQA010427771">
    <property type="protein sequence ID" value="MCI51157.1"/>
    <property type="molecule type" value="Genomic_DNA"/>
</dbReference>
<dbReference type="GO" id="GO:0008289">
    <property type="term" value="F:lipid binding"/>
    <property type="evidence" value="ECO:0007669"/>
    <property type="project" value="InterPro"/>
</dbReference>
<feature type="domain" description="START" evidence="1">
    <location>
        <begin position="1"/>
        <end position="71"/>
    </location>
</feature>
<sequence length="71" mass="8134">MDELIKMAEPDSHLWITSPDNENEVFNHDEYERTRSCFNTPKPNGFVTEATRETVLLCTNTAALIETFLDA</sequence>
<organism evidence="2 3">
    <name type="scientific">Trifolium medium</name>
    <dbReference type="NCBI Taxonomy" id="97028"/>
    <lineage>
        <taxon>Eukaryota</taxon>
        <taxon>Viridiplantae</taxon>
        <taxon>Streptophyta</taxon>
        <taxon>Embryophyta</taxon>
        <taxon>Tracheophyta</taxon>
        <taxon>Spermatophyta</taxon>
        <taxon>Magnoliopsida</taxon>
        <taxon>eudicotyledons</taxon>
        <taxon>Gunneridae</taxon>
        <taxon>Pentapetalae</taxon>
        <taxon>rosids</taxon>
        <taxon>fabids</taxon>
        <taxon>Fabales</taxon>
        <taxon>Fabaceae</taxon>
        <taxon>Papilionoideae</taxon>
        <taxon>50 kb inversion clade</taxon>
        <taxon>NPAAA clade</taxon>
        <taxon>Hologalegina</taxon>
        <taxon>IRL clade</taxon>
        <taxon>Trifolieae</taxon>
        <taxon>Trifolium</taxon>
    </lineage>
</organism>
<protein>
    <submittedName>
        <fullName evidence="2">Homeobox-leucine zipper protein ANTHOCYANINLESS 2-like</fullName>
    </submittedName>
</protein>
<proteinExistence type="predicted"/>
<evidence type="ECO:0000313" key="3">
    <source>
        <dbReference type="Proteomes" id="UP000265520"/>
    </source>
</evidence>
<evidence type="ECO:0000259" key="1">
    <source>
        <dbReference type="PROSITE" id="PS50848"/>
    </source>
</evidence>
<dbReference type="GO" id="GO:0003677">
    <property type="term" value="F:DNA binding"/>
    <property type="evidence" value="ECO:0007669"/>
    <property type="project" value="UniProtKB-KW"/>
</dbReference>
<reference evidence="2 3" key="1">
    <citation type="journal article" date="2018" name="Front. Plant Sci.">
        <title>Red Clover (Trifolium pratense) and Zigzag Clover (T. medium) - A Picture of Genomic Similarities and Differences.</title>
        <authorList>
            <person name="Dluhosova J."/>
            <person name="Istvanek J."/>
            <person name="Nedelnik J."/>
            <person name="Repkova J."/>
        </authorList>
    </citation>
    <scope>NUCLEOTIDE SEQUENCE [LARGE SCALE GENOMIC DNA]</scope>
    <source>
        <strain evidence="3">cv. 10/8</strain>
        <tissue evidence="2">Leaf</tissue>
    </source>
</reference>
<feature type="non-terminal residue" evidence="2">
    <location>
        <position position="71"/>
    </location>
</feature>
<dbReference type="InterPro" id="IPR002913">
    <property type="entry name" value="START_lipid-bd_dom"/>
</dbReference>